<dbReference type="Gene3D" id="2.40.10.10">
    <property type="entry name" value="Trypsin-like serine proteases"/>
    <property type="match status" value="1"/>
</dbReference>
<keyword evidence="3" id="KW-0720">Serine protease</keyword>
<organism evidence="7 8">
    <name type="scientific">Popillia japonica</name>
    <name type="common">Japanese beetle</name>
    <dbReference type="NCBI Taxonomy" id="7064"/>
    <lineage>
        <taxon>Eukaryota</taxon>
        <taxon>Metazoa</taxon>
        <taxon>Ecdysozoa</taxon>
        <taxon>Arthropoda</taxon>
        <taxon>Hexapoda</taxon>
        <taxon>Insecta</taxon>
        <taxon>Pterygota</taxon>
        <taxon>Neoptera</taxon>
        <taxon>Endopterygota</taxon>
        <taxon>Coleoptera</taxon>
        <taxon>Polyphaga</taxon>
        <taxon>Scarabaeiformia</taxon>
        <taxon>Scarabaeidae</taxon>
        <taxon>Rutelinae</taxon>
        <taxon>Popillia</taxon>
    </lineage>
</organism>
<dbReference type="InterPro" id="IPR001254">
    <property type="entry name" value="Trypsin_dom"/>
</dbReference>
<dbReference type="SUPFAM" id="SSF50494">
    <property type="entry name" value="Trypsin-like serine proteases"/>
    <property type="match status" value="1"/>
</dbReference>
<comment type="caution">
    <text evidence="7">The sequence shown here is derived from an EMBL/GenBank/DDBJ whole genome shotgun (WGS) entry which is preliminary data.</text>
</comment>
<keyword evidence="8" id="KW-1185">Reference proteome</keyword>
<evidence type="ECO:0000256" key="2">
    <source>
        <dbReference type="ARBA" id="ARBA00022801"/>
    </source>
</evidence>
<dbReference type="PANTHER" id="PTHR24276">
    <property type="entry name" value="POLYSERASE-RELATED"/>
    <property type="match status" value="1"/>
</dbReference>
<keyword evidence="2" id="KW-0378">Hydrolase</keyword>
<evidence type="ECO:0000313" key="7">
    <source>
        <dbReference type="EMBL" id="KAK9688375.1"/>
    </source>
</evidence>
<dbReference type="InterPro" id="IPR009003">
    <property type="entry name" value="Peptidase_S1_PA"/>
</dbReference>
<dbReference type="Proteomes" id="UP001458880">
    <property type="component" value="Unassembled WGS sequence"/>
</dbReference>
<protein>
    <submittedName>
        <fullName evidence="7">Trypsin</fullName>
    </submittedName>
</protein>
<evidence type="ECO:0000256" key="3">
    <source>
        <dbReference type="ARBA" id="ARBA00022825"/>
    </source>
</evidence>
<dbReference type="GO" id="GO:0006508">
    <property type="term" value="P:proteolysis"/>
    <property type="evidence" value="ECO:0007669"/>
    <property type="project" value="UniProtKB-KW"/>
</dbReference>
<evidence type="ECO:0000259" key="6">
    <source>
        <dbReference type="PROSITE" id="PS50240"/>
    </source>
</evidence>
<reference evidence="7 8" key="1">
    <citation type="journal article" date="2024" name="BMC Genomics">
        <title>De novo assembly and annotation of Popillia japonica's genome with initial clues to its potential as an invasive pest.</title>
        <authorList>
            <person name="Cucini C."/>
            <person name="Boschi S."/>
            <person name="Funari R."/>
            <person name="Cardaioli E."/>
            <person name="Iannotti N."/>
            <person name="Marturano G."/>
            <person name="Paoli F."/>
            <person name="Bruttini M."/>
            <person name="Carapelli A."/>
            <person name="Frati F."/>
            <person name="Nardi F."/>
        </authorList>
    </citation>
    <scope>NUCLEOTIDE SEQUENCE [LARGE SCALE GENOMIC DNA]</scope>
    <source>
        <strain evidence="7">DMR45628</strain>
    </source>
</reference>
<evidence type="ECO:0000256" key="4">
    <source>
        <dbReference type="ARBA" id="ARBA00023157"/>
    </source>
</evidence>
<sequence length="290" mass="32895">MTSPTVITIISLYLYTNISVIAQTSTDDEIKYFLVNIIGVDGHICVGTHITIHWILTTGTCAIRVANDTDRIKLVIGSNTSNPAHGAPRYAKQVVLHHNYRPGDKVSNLGLIRITRPFDARDHKEWYENGEYDGAKVAETKPNDENCVLYGWRHIAFYRDANLNSVLMRSPFTMIPSDECKSKLIQARDEVQGFNEKQMFCGKDRLCIAEDGAPLFCENEVYGVLSNTHCTVAVFEKVTYYSHWIRTVIYYAELRGGSARLVGGYLLRCRNAYVIFINVYLEASNYMKIL</sequence>
<evidence type="ECO:0000256" key="1">
    <source>
        <dbReference type="ARBA" id="ARBA00022670"/>
    </source>
</evidence>
<dbReference type="Pfam" id="PF00089">
    <property type="entry name" value="Trypsin"/>
    <property type="match status" value="1"/>
</dbReference>
<dbReference type="PANTHER" id="PTHR24276:SF96">
    <property type="entry name" value="PEPTIDASE S1 DOMAIN-CONTAINING PROTEIN"/>
    <property type="match status" value="1"/>
</dbReference>
<keyword evidence="5" id="KW-0732">Signal</keyword>
<proteinExistence type="predicted"/>
<feature type="chain" id="PRO_5043754938" evidence="5">
    <location>
        <begin position="23"/>
        <end position="290"/>
    </location>
</feature>
<dbReference type="SMART" id="SM00020">
    <property type="entry name" value="Tryp_SPc"/>
    <property type="match status" value="1"/>
</dbReference>
<dbReference type="InterPro" id="IPR050430">
    <property type="entry name" value="Peptidase_S1"/>
</dbReference>
<keyword evidence="1" id="KW-0645">Protease</keyword>
<feature type="signal peptide" evidence="5">
    <location>
        <begin position="1"/>
        <end position="22"/>
    </location>
</feature>
<dbReference type="AlphaFoldDB" id="A0AAW1IG17"/>
<keyword evidence="4" id="KW-1015">Disulfide bond</keyword>
<dbReference type="PROSITE" id="PS50240">
    <property type="entry name" value="TRYPSIN_DOM"/>
    <property type="match status" value="1"/>
</dbReference>
<gene>
    <name evidence="7" type="ORF">QE152_g35591</name>
</gene>
<evidence type="ECO:0000256" key="5">
    <source>
        <dbReference type="SAM" id="SignalP"/>
    </source>
</evidence>
<dbReference type="GO" id="GO:0004252">
    <property type="term" value="F:serine-type endopeptidase activity"/>
    <property type="evidence" value="ECO:0007669"/>
    <property type="project" value="InterPro"/>
</dbReference>
<dbReference type="InterPro" id="IPR043504">
    <property type="entry name" value="Peptidase_S1_PA_chymotrypsin"/>
</dbReference>
<feature type="domain" description="Peptidase S1" evidence="6">
    <location>
        <begin position="1"/>
        <end position="250"/>
    </location>
</feature>
<dbReference type="EMBL" id="JASPKY010000593">
    <property type="protein sequence ID" value="KAK9688375.1"/>
    <property type="molecule type" value="Genomic_DNA"/>
</dbReference>
<accession>A0AAW1IG17</accession>
<name>A0AAW1IG17_POPJA</name>
<evidence type="ECO:0000313" key="8">
    <source>
        <dbReference type="Proteomes" id="UP001458880"/>
    </source>
</evidence>